<dbReference type="Pfam" id="PF09367">
    <property type="entry name" value="CpeS"/>
    <property type="match status" value="1"/>
</dbReference>
<keyword evidence="4" id="KW-1185">Reference proteome</keyword>
<dbReference type="HAMAP" id="MF_01459">
    <property type="entry name" value="Chrphore_lyase_CpxS"/>
    <property type="match status" value="1"/>
</dbReference>
<evidence type="ECO:0000256" key="1">
    <source>
        <dbReference type="ARBA" id="ARBA00023239"/>
    </source>
</evidence>
<evidence type="ECO:0000256" key="2">
    <source>
        <dbReference type="SAM" id="MobiDB-lite"/>
    </source>
</evidence>
<dbReference type="InterPro" id="IPR012674">
    <property type="entry name" value="Calycin"/>
</dbReference>
<organism evidence="3 4">
    <name type="scientific">Rhodosorus marinus</name>
    <dbReference type="NCBI Taxonomy" id="101924"/>
    <lineage>
        <taxon>Eukaryota</taxon>
        <taxon>Rhodophyta</taxon>
        <taxon>Stylonematophyceae</taxon>
        <taxon>Stylonematales</taxon>
        <taxon>Stylonemataceae</taxon>
        <taxon>Rhodosorus</taxon>
    </lineage>
</organism>
<dbReference type="Gene3D" id="2.40.128.20">
    <property type="match status" value="1"/>
</dbReference>
<dbReference type="CDD" id="cd19433">
    <property type="entry name" value="lipocalin_CpcS-CpeS"/>
    <property type="match status" value="1"/>
</dbReference>
<name>A0AAV8V3N8_9RHOD</name>
<gene>
    <name evidence="3" type="ORF">NDN08_008246</name>
</gene>
<accession>A0AAV8V3N8</accession>
<proteinExistence type="inferred from homology"/>
<dbReference type="AlphaFoldDB" id="A0AAV8V3N8"/>
<sequence>MGLLFVGNGVGGSLTGRGRVARCSRRAQRIFAEPKVEDILKLLKEAEEEDDSSWENSEEYKQFLEQNGGKELMRQDSLKIADAMEFFRIREGKWTSRRFTHHLAFRRDESGFSSINVECLEKDDERIISLCKENEVDPEMAQGGCYVTWEAELEWGQEDESYDGSSTFALVPDEDNVRKGRLLRDRGYAEIVPIVGFYDLDEEDALNLVTPYDGGEVVEQFYYDGPDIINRISTVKRMGGFSTGTLAIETRQNVEIPEASSFGENLMKEGQDDFLEKVKEREQKPATSTYGNRLGLYGRNAGKPSPRSAFGPPSTGKDP</sequence>
<dbReference type="EMBL" id="JAMWBK010000002">
    <property type="protein sequence ID" value="KAJ8908152.1"/>
    <property type="molecule type" value="Genomic_DNA"/>
</dbReference>
<feature type="region of interest" description="Disordered" evidence="2">
    <location>
        <begin position="280"/>
        <end position="319"/>
    </location>
</feature>
<evidence type="ECO:0000313" key="4">
    <source>
        <dbReference type="Proteomes" id="UP001157974"/>
    </source>
</evidence>
<evidence type="ECO:0000313" key="3">
    <source>
        <dbReference type="EMBL" id="KAJ8908152.1"/>
    </source>
</evidence>
<keyword evidence="1" id="KW-0456">Lyase</keyword>
<reference evidence="3 4" key="1">
    <citation type="journal article" date="2023" name="Nat. Commun.">
        <title>Origin of minicircular mitochondrial genomes in red algae.</title>
        <authorList>
            <person name="Lee Y."/>
            <person name="Cho C.H."/>
            <person name="Lee Y.M."/>
            <person name="Park S.I."/>
            <person name="Yang J.H."/>
            <person name="West J.A."/>
            <person name="Bhattacharya D."/>
            <person name="Yoon H.S."/>
        </authorList>
    </citation>
    <scope>NUCLEOTIDE SEQUENCE [LARGE SCALE GENOMIC DNA]</scope>
    <source>
        <strain evidence="3 4">CCMP1338</strain>
        <tissue evidence="3">Whole cell</tissue>
    </source>
</reference>
<dbReference type="Proteomes" id="UP001157974">
    <property type="component" value="Unassembled WGS sequence"/>
</dbReference>
<dbReference type="GO" id="GO:0016829">
    <property type="term" value="F:lyase activity"/>
    <property type="evidence" value="ECO:0007669"/>
    <property type="project" value="UniProtKB-KW"/>
</dbReference>
<protein>
    <submittedName>
        <fullName evidence="3">Uncharacterized protein</fullName>
    </submittedName>
</protein>
<comment type="caution">
    <text evidence="3">The sequence shown here is derived from an EMBL/GenBank/DDBJ whole genome shotgun (WGS) entry which is preliminary data.</text>
</comment>
<dbReference type="InterPro" id="IPR018536">
    <property type="entry name" value="CpcS/CpeS"/>
</dbReference>